<evidence type="ECO:0000256" key="7">
    <source>
        <dbReference type="SAM" id="Phobius"/>
    </source>
</evidence>
<proteinExistence type="predicted"/>
<evidence type="ECO:0000256" key="6">
    <source>
        <dbReference type="NCBIfam" id="TIGR02228"/>
    </source>
</evidence>
<dbReference type="InterPro" id="IPR001733">
    <property type="entry name" value="Peptidase_S26B"/>
</dbReference>
<sequence length="168" mass="17857">MKIFGKLLKAAAKLFSIVLMAVILLQLAGSVFGEHELPALFGYSCLSVLSGSMEPAVSAGDLIVIHRQTDYKNGDIITFSEDGFYTTHRIIASDAGGYRTKGDANNIQDAAPVRSEQVAGKVKWIIPKAGKLFLAVRSPLAAACIFLLGSAAWLLSDQKKTGEKGAGE</sequence>
<evidence type="ECO:0000313" key="9">
    <source>
        <dbReference type="EMBL" id="ODM03341.1"/>
    </source>
</evidence>
<evidence type="ECO:0000313" key="11">
    <source>
        <dbReference type="EMBL" id="ODR52058.1"/>
    </source>
</evidence>
<dbReference type="AlphaFoldDB" id="A0A1E3A4M4"/>
<dbReference type="GO" id="GO:0004252">
    <property type="term" value="F:serine-type endopeptidase activity"/>
    <property type="evidence" value="ECO:0007669"/>
    <property type="project" value="UniProtKB-UniRule"/>
</dbReference>
<dbReference type="PRINTS" id="PR00728">
    <property type="entry name" value="SIGNALPTASE"/>
</dbReference>
<evidence type="ECO:0000313" key="13">
    <source>
        <dbReference type="Proteomes" id="UP000094271"/>
    </source>
</evidence>
<gene>
    <name evidence="9" type="primary">sipW_2</name>
    <name evidence="10" type="ORF">BEI59_20020</name>
    <name evidence="9" type="ORF">BEI61_04136</name>
    <name evidence="11" type="ORF">BEI63_20240</name>
</gene>
<reference evidence="11 14" key="2">
    <citation type="submission" date="2016-08" db="EMBL/GenBank/DDBJ databases">
        <title>Characterization of Isolates of Eisenbergiella tayi Derived from Blood Cultures, Using Whole Genome Sequencing.</title>
        <authorList>
            <person name="Bernier A.-M."/>
            <person name="Burdz T."/>
            <person name="Wiebe D."/>
            <person name="Bernard K."/>
        </authorList>
    </citation>
    <scope>NUCLEOTIDE SEQUENCE [LARGE SCALE GENOMIC DNA]</scope>
    <source>
        <strain evidence="11 14">NML120146</strain>
    </source>
</reference>
<evidence type="ECO:0000313" key="14">
    <source>
        <dbReference type="Proteomes" id="UP000094869"/>
    </source>
</evidence>
<evidence type="ECO:0000256" key="4">
    <source>
        <dbReference type="ARBA" id="ARBA00022989"/>
    </source>
</evidence>
<dbReference type="GO" id="GO:0006465">
    <property type="term" value="P:signal peptide processing"/>
    <property type="evidence" value="ECO:0007669"/>
    <property type="project" value="UniProtKB-UniRule"/>
</dbReference>
<dbReference type="InterPro" id="IPR015927">
    <property type="entry name" value="Peptidase_S24_S26A/B/C"/>
</dbReference>
<dbReference type="EMBL" id="MCGH01000003">
    <property type="protein sequence ID" value="ODM03341.1"/>
    <property type="molecule type" value="Genomic_DNA"/>
</dbReference>
<dbReference type="NCBIfam" id="TIGR02228">
    <property type="entry name" value="sigpep_I_arch"/>
    <property type="match status" value="1"/>
</dbReference>
<accession>A0A1E3A4M4</accession>
<dbReference type="EMBL" id="MEHD01000031">
    <property type="protein sequence ID" value="ODR52058.1"/>
    <property type="molecule type" value="Genomic_DNA"/>
</dbReference>
<dbReference type="CDD" id="cd06462">
    <property type="entry name" value="Peptidase_S24_S26"/>
    <property type="match status" value="1"/>
</dbReference>
<dbReference type="Proteomes" id="UP000094869">
    <property type="component" value="Unassembled WGS sequence"/>
</dbReference>
<keyword evidence="5 7" id="KW-0472">Membrane</keyword>
<evidence type="ECO:0000256" key="2">
    <source>
        <dbReference type="ARBA" id="ARBA00022670"/>
    </source>
</evidence>
<dbReference type="SUPFAM" id="SSF51306">
    <property type="entry name" value="LexA/Signal peptidase"/>
    <property type="match status" value="1"/>
</dbReference>
<dbReference type="InterPro" id="IPR036286">
    <property type="entry name" value="LexA/Signal_pep-like_sf"/>
</dbReference>
<keyword evidence="4 7" id="KW-1133">Transmembrane helix</keyword>
<reference evidence="10 13" key="3">
    <citation type="submission" date="2016-08" db="EMBL/GenBank/DDBJ databases">
        <authorList>
            <person name="Seilhamer J.J."/>
        </authorList>
    </citation>
    <scope>NUCLEOTIDE SEQUENCE [LARGE SCALE GENOMIC DNA]</scope>
    <source>
        <strain evidence="10 13">NML150140-1</strain>
    </source>
</reference>
<comment type="caution">
    <text evidence="9">The sequence shown here is derived from an EMBL/GenBank/DDBJ whole genome shotgun (WGS) entry which is preliminary data.</text>
</comment>
<reference evidence="9 12" key="1">
    <citation type="submission" date="2016-07" db="EMBL/GenBank/DDBJ databases">
        <title>Characterization of isolates of Eisenbergiella tayi derived from blood cultures, using whole genome sequencing.</title>
        <authorList>
            <person name="Burdz T."/>
            <person name="Wiebe D."/>
            <person name="Huynh C."/>
            <person name="Bernard K."/>
        </authorList>
    </citation>
    <scope>NUCLEOTIDE SEQUENCE [LARGE SCALE GENOMIC DNA]</scope>
    <source>
        <strain evidence="9 12">NML 110608</strain>
    </source>
</reference>
<dbReference type="EMBL" id="MEHA01000016">
    <property type="protein sequence ID" value="ODR48676.1"/>
    <property type="molecule type" value="Genomic_DNA"/>
</dbReference>
<evidence type="ECO:0000256" key="1">
    <source>
        <dbReference type="ARBA" id="ARBA00004370"/>
    </source>
</evidence>
<dbReference type="PANTHER" id="PTHR10806">
    <property type="entry name" value="SIGNAL PEPTIDASE COMPLEX CATALYTIC SUBUNIT SEC11"/>
    <property type="match status" value="1"/>
</dbReference>
<comment type="subcellular location">
    <subcellularLocation>
        <location evidence="1">Membrane</location>
    </subcellularLocation>
</comment>
<dbReference type="Gene3D" id="2.10.109.10">
    <property type="entry name" value="Umud Fragment, subunit A"/>
    <property type="match status" value="1"/>
</dbReference>
<evidence type="ECO:0000313" key="10">
    <source>
        <dbReference type="EMBL" id="ODR48676.1"/>
    </source>
</evidence>
<evidence type="ECO:0000256" key="5">
    <source>
        <dbReference type="ARBA" id="ARBA00023136"/>
    </source>
</evidence>
<keyword evidence="3 7" id="KW-0812">Transmembrane</keyword>
<keyword evidence="2" id="KW-0645">Protease</keyword>
<keyword evidence="14" id="KW-1185">Reference proteome</keyword>
<dbReference type="GO" id="GO:0009003">
    <property type="term" value="F:signal peptidase activity"/>
    <property type="evidence" value="ECO:0007669"/>
    <property type="project" value="UniProtKB-EC"/>
</dbReference>
<protein>
    <recommendedName>
        <fullName evidence="6">Signal peptidase I</fullName>
        <ecNumber evidence="6">3.4.21.89</ecNumber>
    </recommendedName>
</protein>
<feature type="transmembrane region" description="Helical" evidence="7">
    <location>
        <begin position="132"/>
        <end position="155"/>
    </location>
</feature>
<dbReference type="Proteomes" id="UP000094271">
    <property type="component" value="Unassembled WGS sequence"/>
</dbReference>
<dbReference type="OrthoDB" id="385000at2"/>
<feature type="domain" description="Peptidase S24/S26A/S26B/S26C" evidence="8">
    <location>
        <begin position="44"/>
        <end position="101"/>
    </location>
</feature>
<evidence type="ECO:0000256" key="3">
    <source>
        <dbReference type="ARBA" id="ARBA00022692"/>
    </source>
</evidence>
<dbReference type="Pfam" id="PF00717">
    <property type="entry name" value="Peptidase_S24"/>
    <property type="match status" value="1"/>
</dbReference>
<dbReference type="EC" id="3.4.21.89" evidence="6"/>
<evidence type="ECO:0000259" key="8">
    <source>
        <dbReference type="Pfam" id="PF00717"/>
    </source>
</evidence>
<name>A0A1E3A4M4_9FIRM</name>
<organism evidence="9 12">
    <name type="scientific">Eisenbergiella tayi</name>
    <dbReference type="NCBI Taxonomy" id="1432052"/>
    <lineage>
        <taxon>Bacteria</taxon>
        <taxon>Bacillati</taxon>
        <taxon>Bacillota</taxon>
        <taxon>Clostridia</taxon>
        <taxon>Lachnospirales</taxon>
        <taxon>Lachnospiraceae</taxon>
        <taxon>Eisenbergiella</taxon>
    </lineage>
</organism>
<keyword evidence="9" id="KW-0378">Hydrolase</keyword>
<evidence type="ECO:0000313" key="12">
    <source>
        <dbReference type="Proteomes" id="UP000094067"/>
    </source>
</evidence>
<dbReference type="RefSeq" id="WP_069153843.1">
    <property type="nucleotide sequence ID" value="NZ_DBFYTW010000059.1"/>
</dbReference>
<dbReference type="Proteomes" id="UP000094067">
    <property type="component" value="Unassembled WGS sequence"/>
</dbReference>
<dbReference type="GO" id="GO:0016020">
    <property type="term" value="C:membrane"/>
    <property type="evidence" value="ECO:0007669"/>
    <property type="project" value="UniProtKB-SubCell"/>
</dbReference>
<dbReference type="PANTHER" id="PTHR10806:SF6">
    <property type="entry name" value="SIGNAL PEPTIDASE COMPLEX CATALYTIC SUBUNIT SEC11"/>
    <property type="match status" value="1"/>
</dbReference>